<reference evidence="1 2" key="1">
    <citation type="submission" date="2023-09" db="EMBL/GenBank/DDBJ databases">
        <title>Genomes of two closely related lineages of the louse Polyplax serrata with different host specificities.</title>
        <authorList>
            <person name="Martinu J."/>
            <person name="Tarabai H."/>
            <person name="Stefka J."/>
            <person name="Hypsa V."/>
        </authorList>
    </citation>
    <scope>NUCLEOTIDE SEQUENCE [LARGE SCALE GENOMIC DNA]</scope>
    <source>
        <strain evidence="1">98ZLc_SE</strain>
    </source>
</reference>
<dbReference type="Gene3D" id="1.10.8.1240">
    <property type="match status" value="1"/>
</dbReference>
<sequence length="65" mass="7598">MTEFINVHFIKALSKEPERRTLQDLQHIYYGLAGLEGFAQYSESALVELCKVVRYEHHQANDVLF</sequence>
<proteinExistence type="predicted"/>
<gene>
    <name evidence="1" type="ORF">RUM44_004402</name>
</gene>
<keyword evidence="2" id="KW-1185">Reference proteome</keyword>
<evidence type="ECO:0000313" key="1">
    <source>
        <dbReference type="EMBL" id="KAK6633795.1"/>
    </source>
</evidence>
<comment type="caution">
    <text evidence="1">The sequence shown here is derived from an EMBL/GenBank/DDBJ whole genome shotgun (WGS) entry which is preliminary data.</text>
</comment>
<evidence type="ECO:0000313" key="2">
    <source>
        <dbReference type="Proteomes" id="UP001359485"/>
    </source>
</evidence>
<name>A0ABR1B2R3_POLSC</name>
<dbReference type="EMBL" id="JAWJWF010000004">
    <property type="protein sequence ID" value="KAK6633795.1"/>
    <property type="molecule type" value="Genomic_DNA"/>
</dbReference>
<dbReference type="Proteomes" id="UP001359485">
    <property type="component" value="Unassembled WGS sequence"/>
</dbReference>
<organism evidence="1 2">
    <name type="scientific">Polyplax serrata</name>
    <name type="common">Common mouse louse</name>
    <dbReference type="NCBI Taxonomy" id="468196"/>
    <lineage>
        <taxon>Eukaryota</taxon>
        <taxon>Metazoa</taxon>
        <taxon>Ecdysozoa</taxon>
        <taxon>Arthropoda</taxon>
        <taxon>Hexapoda</taxon>
        <taxon>Insecta</taxon>
        <taxon>Pterygota</taxon>
        <taxon>Neoptera</taxon>
        <taxon>Paraneoptera</taxon>
        <taxon>Psocodea</taxon>
        <taxon>Troctomorpha</taxon>
        <taxon>Phthiraptera</taxon>
        <taxon>Anoplura</taxon>
        <taxon>Polyplacidae</taxon>
        <taxon>Polyplax</taxon>
    </lineage>
</organism>
<accession>A0ABR1B2R3</accession>
<protein>
    <submittedName>
        <fullName evidence="1">Uncharacterized protein</fullName>
    </submittedName>
</protein>